<sequence length="413" mass="42947">MNYKLLVAAGLFASTAQAALAAPALTAEFANPRVAASVVADDVDMSALRAPTSITVTARGITATATKKIVGTTSTGTAAANGDPIYHGRQPAHSGVAQMTMNFGAAGSFVCSGALMQDRIHVLTAAHCVSNGAGTPNPVSTTVRFNRSANPDQVVQGVATSTSDIAVMSAAQYFVHPDYTGEVIDQNDIAIIRLTQAAPLWVQSYRISTEFNLRGEQFEVAGYGARGPDGRGGAQFGTGRLRSGENEWDFRFGAGVFQDFFTQRDSNGEAFFGFADYEHSWVSDFDGLAGANNASCLIASAFTTNLARYCDGAIGPREASTAVGDSGGPNFINGRLAGITSYGLSFGGTFGDSDGARNSSFGEFAGVVPVNIHRGFIQASTGIAVPEPSSWAMLIAGFGLIGATLRRRRAAMA</sequence>
<gene>
    <name evidence="4" type="ORF">CHU93_01885</name>
</gene>
<protein>
    <recommendedName>
        <fullName evidence="3">Peptidase S1 domain-containing protein</fullName>
    </recommendedName>
</protein>
<dbReference type="EMBL" id="NOXT01000060">
    <property type="protein sequence ID" value="OYQ35148.1"/>
    <property type="molecule type" value="Genomic_DNA"/>
</dbReference>
<dbReference type="InterPro" id="IPR013424">
    <property type="entry name" value="Ice-binding_C"/>
</dbReference>
<evidence type="ECO:0000256" key="1">
    <source>
        <dbReference type="ARBA" id="ARBA00023157"/>
    </source>
</evidence>
<organism evidence="4 5">
    <name type="scientific">Sandarakinorhabdus cyanobacteriorum</name>
    <dbReference type="NCBI Taxonomy" id="1981098"/>
    <lineage>
        <taxon>Bacteria</taxon>
        <taxon>Pseudomonadati</taxon>
        <taxon>Pseudomonadota</taxon>
        <taxon>Alphaproteobacteria</taxon>
        <taxon>Sphingomonadales</taxon>
        <taxon>Sphingosinicellaceae</taxon>
        <taxon>Sandarakinorhabdus</taxon>
    </lineage>
</organism>
<evidence type="ECO:0000256" key="2">
    <source>
        <dbReference type="SAM" id="SignalP"/>
    </source>
</evidence>
<dbReference type="PROSITE" id="PS00134">
    <property type="entry name" value="TRYPSIN_HIS"/>
    <property type="match status" value="1"/>
</dbReference>
<dbReference type="InterPro" id="IPR050430">
    <property type="entry name" value="Peptidase_S1"/>
</dbReference>
<dbReference type="InterPro" id="IPR018114">
    <property type="entry name" value="TRYPSIN_HIS"/>
</dbReference>
<dbReference type="PROSITE" id="PS50240">
    <property type="entry name" value="TRYPSIN_DOM"/>
    <property type="match status" value="1"/>
</dbReference>
<dbReference type="PANTHER" id="PTHR24276:SF98">
    <property type="entry name" value="FI18310P1-RELATED"/>
    <property type="match status" value="1"/>
</dbReference>
<keyword evidence="5" id="KW-1185">Reference proteome</keyword>
<accession>A0A255Z103</accession>
<feature type="signal peptide" evidence="2">
    <location>
        <begin position="1"/>
        <end position="21"/>
    </location>
</feature>
<dbReference type="NCBIfam" id="NF035944">
    <property type="entry name" value="PEPxxWA-CTERM"/>
    <property type="match status" value="1"/>
</dbReference>
<dbReference type="Pfam" id="PF07589">
    <property type="entry name" value="PEP-CTERM"/>
    <property type="match status" value="1"/>
</dbReference>
<name>A0A255Z103_9SPHN</name>
<dbReference type="GO" id="GO:0006508">
    <property type="term" value="P:proteolysis"/>
    <property type="evidence" value="ECO:0007669"/>
    <property type="project" value="InterPro"/>
</dbReference>
<proteinExistence type="predicted"/>
<evidence type="ECO:0000313" key="5">
    <source>
        <dbReference type="Proteomes" id="UP000216991"/>
    </source>
</evidence>
<dbReference type="InterPro" id="IPR001254">
    <property type="entry name" value="Trypsin_dom"/>
</dbReference>
<dbReference type="PANTHER" id="PTHR24276">
    <property type="entry name" value="POLYSERASE-RELATED"/>
    <property type="match status" value="1"/>
</dbReference>
<dbReference type="SUPFAM" id="SSF50494">
    <property type="entry name" value="Trypsin-like serine proteases"/>
    <property type="match status" value="1"/>
</dbReference>
<evidence type="ECO:0000259" key="3">
    <source>
        <dbReference type="PROSITE" id="PS50240"/>
    </source>
</evidence>
<dbReference type="Gene3D" id="2.40.10.10">
    <property type="entry name" value="Trypsin-like serine proteases"/>
    <property type="match status" value="1"/>
</dbReference>
<dbReference type="GO" id="GO:0004252">
    <property type="term" value="F:serine-type endopeptidase activity"/>
    <property type="evidence" value="ECO:0007669"/>
    <property type="project" value="InterPro"/>
</dbReference>
<feature type="domain" description="Peptidase S1" evidence="3">
    <location>
        <begin position="69"/>
        <end position="397"/>
    </location>
</feature>
<dbReference type="InterPro" id="IPR009003">
    <property type="entry name" value="Peptidase_S1_PA"/>
</dbReference>
<reference evidence="4 5" key="1">
    <citation type="submission" date="2017-07" db="EMBL/GenBank/DDBJ databases">
        <title>Sandarakinorhabdus cyanobacteriorum sp. nov., a novel bacterium isolated from cyanobacterial aggregates in a eutrophic lake.</title>
        <authorList>
            <person name="Cai H."/>
        </authorList>
    </citation>
    <scope>NUCLEOTIDE SEQUENCE [LARGE SCALE GENOMIC DNA]</scope>
    <source>
        <strain evidence="4 5">TH057</strain>
    </source>
</reference>
<evidence type="ECO:0000313" key="4">
    <source>
        <dbReference type="EMBL" id="OYQ35148.1"/>
    </source>
</evidence>
<dbReference type="InterPro" id="IPR043504">
    <property type="entry name" value="Peptidase_S1_PA_chymotrypsin"/>
</dbReference>
<dbReference type="Pfam" id="PF00089">
    <property type="entry name" value="Trypsin"/>
    <property type="match status" value="1"/>
</dbReference>
<keyword evidence="2" id="KW-0732">Signal</keyword>
<comment type="caution">
    <text evidence="4">The sequence shown here is derived from an EMBL/GenBank/DDBJ whole genome shotgun (WGS) entry which is preliminary data.</text>
</comment>
<keyword evidence="1" id="KW-1015">Disulfide bond</keyword>
<dbReference type="Proteomes" id="UP000216991">
    <property type="component" value="Unassembled WGS sequence"/>
</dbReference>
<feature type="chain" id="PRO_5012242682" description="Peptidase S1 domain-containing protein" evidence="2">
    <location>
        <begin position="22"/>
        <end position="413"/>
    </location>
</feature>
<dbReference type="NCBIfam" id="TIGR02595">
    <property type="entry name" value="PEP_CTERM"/>
    <property type="match status" value="1"/>
</dbReference>
<dbReference type="AlphaFoldDB" id="A0A255Z103"/>
<dbReference type="SMART" id="SM00020">
    <property type="entry name" value="Tryp_SPc"/>
    <property type="match status" value="1"/>
</dbReference>